<dbReference type="EMBL" id="DP000086">
    <property type="protein sequence ID" value="AAP55167.2"/>
    <property type="molecule type" value="Genomic_DNA"/>
</dbReference>
<organism evidence="2">
    <name type="scientific">Oryza sativa subsp. japonica</name>
    <name type="common">Rice</name>
    <dbReference type="NCBI Taxonomy" id="39947"/>
    <lineage>
        <taxon>Eukaryota</taxon>
        <taxon>Viridiplantae</taxon>
        <taxon>Streptophyta</taxon>
        <taxon>Embryophyta</taxon>
        <taxon>Tracheophyta</taxon>
        <taxon>Spermatophyta</taxon>
        <taxon>Magnoliopsida</taxon>
        <taxon>Liliopsida</taxon>
        <taxon>Poales</taxon>
        <taxon>Poaceae</taxon>
        <taxon>BOP clade</taxon>
        <taxon>Oryzoideae</taxon>
        <taxon>Oryzeae</taxon>
        <taxon>Oryzinae</taxon>
        <taxon>Oryza</taxon>
        <taxon>Oryza sativa</taxon>
    </lineage>
</organism>
<dbReference type="AlphaFoldDB" id="Q7XBU1"/>
<accession>Q7XBU1</accession>
<proteinExistence type="predicted"/>
<evidence type="ECO:0000313" key="2">
    <source>
        <dbReference type="EMBL" id="AAP55167.2"/>
    </source>
</evidence>
<reference evidence="2" key="2">
    <citation type="submission" date="2003-05" db="EMBL/GenBank/DDBJ databases">
        <authorList>
            <person name="Buell C.R."/>
            <person name="Wing R.A."/>
            <person name="McCombie W.R."/>
            <person name="Messing J."/>
            <person name="Yuan Q."/>
            <person name="Ouyang S."/>
        </authorList>
    </citation>
    <scope>NUCLEOTIDE SEQUENCE</scope>
</reference>
<reference evidence="2" key="3">
    <citation type="submission" date="2006-07" db="EMBL/GenBank/DDBJ databases">
        <authorList>
            <person name="Buell R."/>
        </authorList>
    </citation>
    <scope>NUCLEOTIDE SEQUENCE</scope>
</reference>
<evidence type="ECO:0000256" key="1">
    <source>
        <dbReference type="SAM" id="MobiDB-lite"/>
    </source>
</evidence>
<feature type="region of interest" description="Disordered" evidence="1">
    <location>
        <begin position="21"/>
        <end position="42"/>
    </location>
</feature>
<name>Q7XBU1_ORYSJ</name>
<protein>
    <submittedName>
        <fullName evidence="2">Expressed protein</fullName>
    </submittedName>
</protein>
<feature type="compositionally biased region" description="Basic and acidic residues" evidence="1">
    <location>
        <begin position="33"/>
        <end position="42"/>
    </location>
</feature>
<reference evidence="2" key="1">
    <citation type="journal article" date="2003" name="Science">
        <title>In-depth view of structure, activity, and evolution of rice chromosome 10.</title>
        <authorList>
            <consortium name="Rice Chromosome 10 Sequencing Consortium"/>
        </authorList>
    </citation>
    <scope>NUCLEOTIDE SEQUENCE [LARGE SCALE GENOMIC DNA]</scope>
</reference>
<gene>
    <name evidence="2" type="ordered locus">LOC_Os10g42740</name>
</gene>
<sequence>MYSQKSAPKCTIKKLSIKPFTERTASNETSDTDSSHEPKSDWLDTVRGTATSIYSCTARN</sequence>